<gene>
    <name evidence="7" type="ORF">DSM5745_05946</name>
</gene>
<dbReference type="InterPro" id="IPR001138">
    <property type="entry name" value="Zn2Cys6_DnaBD"/>
</dbReference>
<dbReference type="InterPro" id="IPR036864">
    <property type="entry name" value="Zn2-C6_fun-type_DNA-bd_sf"/>
</dbReference>
<evidence type="ECO:0000256" key="2">
    <source>
        <dbReference type="ARBA" id="ARBA00023125"/>
    </source>
</evidence>
<dbReference type="SMART" id="SM00066">
    <property type="entry name" value="GAL4"/>
    <property type="match status" value="1"/>
</dbReference>
<keyword evidence="2" id="KW-0238">DNA-binding</keyword>
<name>A0A3D8RZ10_9EURO</name>
<dbReference type="GO" id="GO:0000981">
    <property type="term" value="F:DNA-binding transcription factor activity, RNA polymerase II-specific"/>
    <property type="evidence" value="ECO:0007669"/>
    <property type="project" value="InterPro"/>
</dbReference>
<keyword evidence="4" id="KW-0539">Nucleus</keyword>
<dbReference type="GO" id="GO:0003677">
    <property type="term" value="F:DNA binding"/>
    <property type="evidence" value="ECO:0007669"/>
    <property type="project" value="UniProtKB-KW"/>
</dbReference>
<dbReference type="PROSITE" id="PS00463">
    <property type="entry name" value="ZN2_CY6_FUNGAL_1"/>
    <property type="match status" value="1"/>
</dbReference>
<evidence type="ECO:0000256" key="4">
    <source>
        <dbReference type="ARBA" id="ARBA00023242"/>
    </source>
</evidence>
<feature type="compositionally biased region" description="Basic residues" evidence="5">
    <location>
        <begin position="13"/>
        <end position="23"/>
    </location>
</feature>
<feature type="region of interest" description="Disordered" evidence="5">
    <location>
        <begin position="283"/>
        <end position="302"/>
    </location>
</feature>
<dbReference type="PANTHER" id="PTHR47657">
    <property type="entry name" value="STEROL REGULATORY ELEMENT-BINDING PROTEIN ECM22"/>
    <property type="match status" value="1"/>
</dbReference>
<dbReference type="AlphaFoldDB" id="A0A3D8RZ10"/>
<feature type="domain" description="Zn(2)-C6 fungal-type" evidence="6">
    <location>
        <begin position="24"/>
        <end position="54"/>
    </location>
</feature>
<keyword evidence="8" id="KW-1185">Reference proteome</keyword>
<dbReference type="Proteomes" id="UP000256690">
    <property type="component" value="Unassembled WGS sequence"/>
</dbReference>
<feature type="region of interest" description="Disordered" evidence="5">
    <location>
        <begin position="1"/>
        <end position="23"/>
    </location>
</feature>
<dbReference type="STRING" id="1810919.A0A3D8RZ10"/>
<dbReference type="PROSITE" id="PS50048">
    <property type="entry name" value="ZN2_CY6_FUNGAL_2"/>
    <property type="match status" value="1"/>
</dbReference>
<keyword evidence="3" id="KW-0804">Transcription</keyword>
<accession>A0A3D8RZ10</accession>
<comment type="caution">
    <text evidence="7">The sequence shown here is derived from an EMBL/GenBank/DDBJ whole genome shotgun (WGS) entry which is preliminary data.</text>
</comment>
<dbReference type="RefSeq" id="XP_026603794.1">
    <property type="nucleotide sequence ID" value="XM_026747962.1"/>
</dbReference>
<keyword evidence="1" id="KW-0805">Transcription regulation</keyword>
<feature type="region of interest" description="Disordered" evidence="5">
    <location>
        <begin position="53"/>
        <end position="117"/>
    </location>
</feature>
<feature type="compositionally biased region" description="Polar residues" evidence="5">
    <location>
        <begin position="1"/>
        <end position="12"/>
    </location>
</feature>
<dbReference type="PANTHER" id="PTHR47657:SF3">
    <property type="entry name" value="ORSELLINIC ACID_F9775 BIOSYNTHESIS CLUSTER PROTEIN D-RELATED"/>
    <property type="match status" value="1"/>
</dbReference>
<reference evidence="7 8" key="1">
    <citation type="journal article" date="2018" name="IMA Fungus">
        <title>IMA Genome-F 9: Draft genome sequence of Annulohypoxylon stygium, Aspergillus mulundensis, Berkeleyomyces basicola (syn. Thielaviopsis basicola), Ceratocystis smalleyi, two Cercospora beticola strains, Coleophoma cylindrospora, Fusarium fracticaudum, Phialophora cf. hyalina, and Morchella septimelata.</title>
        <authorList>
            <person name="Wingfield B.D."/>
            <person name="Bills G.F."/>
            <person name="Dong Y."/>
            <person name="Huang W."/>
            <person name="Nel W.J."/>
            <person name="Swalarsk-Parry B.S."/>
            <person name="Vaghefi N."/>
            <person name="Wilken P.M."/>
            <person name="An Z."/>
            <person name="de Beer Z.W."/>
            <person name="De Vos L."/>
            <person name="Chen L."/>
            <person name="Duong T.A."/>
            <person name="Gao Y."/>
            <person name="Hammerbacher A."/>
            <person name="Kikkert J.R."/>
            <person name="Li Y."/>
            <person name="Li H."/>
            <person name="Li K."/>
            <person name="Li Q."/>
            <person name="Liu X."/>
            <person name="Ma X."/>
            <person name="Naidoo K."/>
            <person name="Pethybridge S.J."/>
            <person name="Sun J."/>
            <person name="Steenkamp E.T."/>
            <person name="van der Nest M.A."/>
            <person name="van Wyk S."/>
            <person name="Wingfield M.J."/>
            <person name="Xiong C."/>
            <person name="Yue Q."/>
            <person name="Zhang X."/>
        </authorList>
    </citation>
    <scope>NUCLEOTIDE SEQUENCE [LARGE SCALE GENOMIC DNA]</scope>
    <source>
        <strain evidence="7 8">DSM 5745</strain>
    </source>
</reference>
<evidence type="ECO:0000313" key="7">
    <source>
        <dbReference type="EMBL" id="RDW79094.1"/>
    </source>
</evidence>
<dbReference type="GO" id="GO:0008270">
    <property type="term" value="F:zinc ion binding"/>
    <property type="evidence" value="ECO:0007669"/>
    <property type="project" value="InterPro"/>
</dbReference>
<dbReference type="GeneID" id="38116316"/>
<dbReference type="OrthoDB" id="5226580at2759"/>
<evidence type="ECO:0000256" key="5">
    <source>
        <dbReference type="SAM" id="MobiDB-lite"/>
    </source>
</evidence>
<dbReference type="InterPro" id="IPR052400">
    <property type="entry name" value="Zn2-C6_fungal_TF"/>
</dbReference>
<feature type="compositionally biased region" description="Low complexity" evidence="5">
    <location>
        <begin position="57"/>
        <end position="67"/>
    </location>
</feature>
<evidence type="ECO:0000256" key="3">
    <source>
        <dbReference type="ARBA" id="ARBA00023163"/>
    </source>
</evidence>
<organism evidence="7 8">
    <name type="scientific">Aspergillus mulundensis</name>
    <dbReference type="NCBI Taxonomy" id="1810919"/>
    <lineage>
        <taxon>Eukaryota</taxon>
        <taxon>Fungi</taxon>
        <taxon>Dikarya</taxon>
        <taxon>Ascomycota</taxon>
        <taxon>Pezizomycotina</taxon>
        <taxon>Eurotiomycetes</taxon>
        <taxon>Eurotiomycetidae</taxon>
        <taxon>Eurotiales</taxon>
        <taxon>Aspergillaceae</taxon>
        <taxon>Aspergillus</taxon>
        <taxon>Aspergillus subgen. Nidulantes</taxon>
    </lineage>
</organism>
<evidence type="ECO:0000259" key="6">
    <source>
        <dbReference type="PROSITE" id="PS50048"/>
    </source>
</evidence>
<sequence>MASGIINSYTANKSRKSHRKSRLGCGNCKRRRVKCDEKRPECSNCQRHSVSCDYASEDGSSSRELSSPYDSTPEQQRDDSLTFISSSQADFRPPKRRHARRTVPPAEDLEPPVSQTSTAVANKPFDFSAADMAVFHHLMSSKDLGGSNQMAISQYTRLGFSFHYLLHLLLAFSNFHLARHQGDDPLHQILGQSRDYLAEGERHYSIGVGAVAEQIPHLGKENGLALYAATLLIFLTSVARGPQQGEYLAFRSDGQPGSLALFMGIRTVLETCSGNLSIDASVMHPAESKDPPSQGASEPHRSWRRSAEVARRYDSELPHLGNLLSTLGLDHDVQGYHQVFHRLQHIFHSLYGFDSSVEESQLWPYIFGWLYTLPNSFLTALQHREPVALVLFSFFLVLLKELDSTWFLRDWPEHIIGGIFYNLDSSHRDHIRWPMEVLQCSFYP</sequence>
<evidence type="ECO:0000256" key="1">
    <source>
        <dbReference type="ARBA" id="ARBA00023015"/>
    </source>
</evidence>
<dbReference type="Gene3D" id="4.10.240.10">
    <property type="entry name" value="Zn(2)-C6 fungal-type DNA-binding domain"/>
    <property type="match status" value="1"/>
</dbReference>
<dbReference type="EMBL" id="PVWQ01000006">
    <property type="protein sequence ID" value="RDW79094.1"/>
    <property type="molecule type" value="Genomic_DNA"/>
</dbReference>
<dbReference type="Pfam" id="PF00172">
    <property type="entry name" value="Zn_clus"/>
    <property type="match status" value="1"/>
</dbReference>
<protein>
    <submittedName>
        <fullName evidence="7">Putative Zn(II)2Cys6 transcription factor</fullName>
    </submittedName>
</protein>
<evidence type="ECO:0000313" key="8">
    <source>
        <dbReference type="Proteomes" id="UP000256690"/>
    </source>
</evidence>
<proteinExistence type="predicted"/>
<dbReference type="SUPFAM" id="SSF57701">
    <property type="entry name" value="Zn2/Cys6 DNA-binding domain"/>
    <property type="match status" value="1"/>
</dbReference>
<dbReference type="CDD" id="cd00067">
    <property type="entry name" value="GAL4"/>
    <property type="match status" value="1"/>
</dbReference>